<comment type="caution">
    <text evidence="2">The sequence shown here is derived from an EMBL/GenBank/DDBJ whole genome shotgun (WGS) entry which is preliminary data.</text>
</comment>
<evidence type="ECO:0008006" key="4">
    <source>
        <dbReference type="Google" id="ProtNLM"/>
    </source>
</evidence>
<evidence type="ECO:0000256" key="1">
    <source>
        <dbReference type="SAM" id="Phobius"/>
    </source>
</evidence>
<feature type="transmembrane region" description="Helical" evidence="1">
    <location>
        <begin position="74"/>
        <end position="92"/>
    </location>
</feature>
<dbReference type="EMBL" id="QLLO01000001">
    <property type="protein sequence ID" value="RAJ18093.1"/>
    <property type="molecule type" value="Genomic_DNA"/>
</dbReference>
<dbReference type="AlphaFoldDB" id="A0A327RR60"/>
<keyword evidence="3" id="KW-1185">Reference proteome</keyword>
<feature type="transmembrane region" description="Helical" evidence="1">
    <location>
        <begin position="166"/>
        <end position="184"/>
    </location>
</feature>
<organism evidence="2 3">
    <name type="scientific">Olleya aquimaris</name>
    <dbReference type="NCBI Taxonomy" id="639310"/>
    <lineage>
        <taxon>Bacteria</taxon>
        <taxon>Pseudomonadati</taxon>
        <taxon>Bacteroidota</taxon>
        <taxon>Flavobacteriia</taxon>
        <taxon>Flavobacteriales</taxon>
        <taxon>Flavobacteriaceae</taxon>
    </lineage>
</organism>
<name>A0A327RR60_9FLAO</name>
<proteinExistence type="predicted"/>
<evidence type="ECO:0000313" key="3">
    <source>
        <dbReference type="Proteomes" id="UP000248703"/>
    </source>
</evidence>
<feature type="transmembrane region" description="Helical" evidence="1">
    <location>
        <begin position="49"/>
        <end position="67"/>
    </location>
</feature>
<keyword evidence="1" id="KW-0812">Transmembrane</keyword>
<keyword evidence="1" id="KW-0472">Membrane</keyword>
<dbReference type="Proteomes" id="UP000248703">
    <property type="component" value="Unassembled WGS sequence"/>
</dbReference>
<accession>A0A327RR60</accession>
<reference evidence="2 3" key="1">
    <citation type="submission" date="2018-06" db="EMBL/GenBank/DDBJ databases">
        <title>Genomic Encyclopedia of Archaeal and Bacterial Type Strains, Phase II (KMG-II): from individual species to whole genera.</title>
        <authorList>
            <person name="Goeker M."/>
        </authorList>
    </citation>
    <scope>NUCLEOTIDE SEQUENCE [LARGE SCALE GENOMIC DNA]</scope>
    <source>
        <strain evidence="2 3">DSM 24464</strain>
    </source>
</reference>
<evidence type="ECO:0000313" key="2">
    <source>
        <dbReference type="EMBL" id="RAJ18093.1"/>
    </source>
</evidence>
<sequence>MTVQIAALVAAILSWKKYKNTTEKYFLFFLIYIVLNEITGYVIGGDNLYIYNIYTVLSISFYLFWFHQILNNKGLIKILGFLFLITIVYTAVKQDFWTSLWTFPFIPSSIIIIICSTLFFNSFLNNLKAISYTNSQQFWIVTGLLIFYVGFLPIALTWGMIKPGSYPFRLIIMTLNLLLYGFYIKSFLCLKQN</sequence>
<gene>
    <name evidence="2" type="ORF">LY08_00366</name>
</gene>
<feature type="transmembrane region" description="Helical" evidence="1">
    <location>
        <begin position="25"/>
        <end position="43"/>
    </location>
</feature>
<feature type="transmembrane region" description="Helical" evidence="1">
    <location>
        <begin position="138"/>
        <end position="160"/>
    </location>
</feature>
<keyword evidence="1" id="KW-1133">Transmembrane helix</keyword>
<protein>
    <recommendedName>
        <fullName evidence="4">YhhN-like protein</fullName>
    </recommendedName>
</protein>
<feature type="transmembrane region" description="Helical" evidence="1">
    <location>
        <begin position="104"/>
        <end position="126"/>
    </location>
</feature>